<dbReference type="AlphaFoldDB" id="A0A8K0SIF4"/>
<dbReference type="PANTHER" id="PTHR33112:SF1">
    <property type="entry name" value="HETEROKARYON INCOMPATIBILITY DOMAIN-CONTAINING PROTEIN"/>
    <property type="match status" value="1"/>
</dbReference>
<dbReference type="Proteomes" id="UP000813444">
    <property type="component" value="Unassembled WGS sequence"/>
</dbReference>
<keyword evidence="3" id="KW-1185">Reference proteome</keyword>
<dbReference type="InterPro" id="IPR010730">
    <property type="entry name" value="HET"/>
</dbReference>
<organism evidence="2 3">
    <name type="scientific">Stachybotrys elegans</name>
    <dbReference type="NCBI Taxonomy" id="80388"/>
    <lineage>
        <taxon>Eukaryota</taxon>
        <taxon>Fungi</taxon>
        <taxon>Dikarya</taxon>
        <taxon>Ascomycota</taxon>
        <taxon>Pezizomycotina</taxon>
        <taxon>Sordariomycetes</taxon>
        <taxon>Hypocreomycetidae</taxon>
        <taxon>Hypocreales</taxon>
        <taxon>Stachybotryaceae</taxon>
        <taxon>Stachybotrys</taxon>
    </lineage>
</organism>
<protein>
    <submittedName>
        <fullName evidence="2">Heterokaryon incompatibility protein-domain-containing protein</fullName>
    </submittedName>
</protein>
<dbReference type="Pfam" id="PF06985">
    <property type="entry name" value="HET"/>
    <property type="match status" value="1"/>
</dbReference>
<proteinExistence type="predicted"/>
<evidence type="ECO:0000313" key="2">
    <source>
        <dbReference type="EMBL" id="KAH7310914.1"/>
    </source>
</evidence>
<name>A0A8K0SIF4_9HYPO</name>
<evidence type="ECO:0000259" key="1">
    <source>
        <dbReference type="Pfam" id="PF06985"/>
    </source>
</evidence>
<sequence length="713" mass="81350">MSTKSNDNVSACQDCLQVEEYVWKWMELSREERETYPQLRWGSPINHKCLACEAVLAAVRSQIHWRHFTYLDEVGLGLRIQSMGDKLHNFVFCATGTRMPGQTKQYDAGEVLATPTLDAATDSAFQYAVPVDPSNIDLVRVKEWITYCDSQHEGTCYHDPYLEEALPHPTALILVDVDKNCLAMDLKQPHYLALSYVWGNTAESFQTTKSNFYSLCQPGGLASHMLDLPLTVRDTFHLARALNVPYVWVDRLCIIQDDALSKHENIKRMASVYARAYFTVIATDGDANWGLRGIGAESGPRKLGEGAMRYSGFHLGAQFNKIGCVFPVGEEPKGWHERGWTFQERAVSTRTLVFNLGFVFWQCREGFFQEYFGKFMASRPSGPGKLFTRALANRGTERYDVTPKPWADCANFLHLTREYFQKKFSFQADYLNGFMAIIQVYTLSFPGGFFFGLPEFLFSVALQWHPKKWTGNASEDWPSWSWLSIQGLASLELLEYGPHIPREDRYMRKTMAKWRKRCTRDGTMHDINDGHDVYEAWIDDAIRAPPPGWLRQLKEGAICYEPQDYDHRQRNEYPVLTDEGVVLRSHRLYHPLPLLDSSQSSADNQLEWEPLLFGAAWSPVSYSFDDKGQILNGKGECIGSFVSEREGKQVQDVIIIALTRSVKLVVTGDDSDDEINCMCLSMENGIAQRWGLGRIYGNAWDQMEIGEIEVIIK</sequence>
<dbReference type="EMBL" id="JAGPNK010000012">
    <property type="protein sequence ID" value="KAH7310914.1"/>
    <property type="molecule type" value="Genomic_DNA"/>
</dbReference>
<comment type="caution">
    <text evidence="2">The sequence shown here is derived from an EMBL/GenBank/DDBJ whole genome shotgun (WGS) entry which is preliminary data.</text>
</comment>
<feature type="domain" description="Heterokaryon incompatibility" evidence="1">
    <location>
        <begin position="191"/>
        <end position="344"/>
    </location>
</feature>
<accession>A0A8K0SIF4</accession>
<reference evidence="2" key="1">
    <citation type="journal article" date="2021" name="Nat. Commun.">
        <title>Genetic determinants of endophytism in the Arabidopsis root mycobiome.</title>
        <authorList>
            <person name="Mesny F."/>
            <person name="Miyauchi S."/>
            <person name="Thiergart T."/>
            <person name="Pickel B."/>
            <person name="Atanasova L."/>
            <person name="Karlsson M."/>
            <person name="Huettel B."/>
            <person name="Barry K.W."/>
            <person name="Haridas S."/>
            <person name="Chen C."/>
            <person name="Bauer D."/>
            <person name="Andreopoulos W."/>
            <person name="Pangilinan J."/>
            <person name="LaButti K."/>
            <person name="Riley R."/>
            <person name="Lipzen A."/>
            <person name="Clum A."/>
            <person name="Drula E."/>
            <person name="Henrissat B."/>
            <person name="Kohler A."/>
            <person name="Grigoriev I.V."/>
            <person name="Martin F.M."/>
            <person name="Hacquard S."/>
        </authorList>
    </citation>
    <scope>NUCLEOTIDE SEQUENCE</scope>
    <source>
        <strain evidence="2">MPI-CAGE-CH-0235</strain>
    </source>
</reference>
<evidence type="ECO:0000313" key="3">
    <source>
        <dbReference type="Proteomes" id="UP000813444"/>
    </source>
</evidence>
<dbReference type="OrthoDB" id="5135333at2759"/>
<dbReference type="PANTHER" id="PTHR33112">
    <property type="entry name" value="DOMAIN PROTEIN, PUTATIVE-RELATED"/>
    <property type="match status" value="1"/>
</dbReference>
<gene>
    <name evidence="2" type="ORF">B0I35DRAFT_439879</name>
</gene>